<dbReference type="SUPFAM" id="SSF52200">
    <property type="entry name" value="Toll/Interleukin receptor TIR domain"/>
    <property type="match status" value="1"/>
</dbReference>
<keyword evidence="3" id="KW-1185">Reference proteome</keyword>
<evidence type="ECO:0000313" key="3">
    <source>
        <dbReference type="Proteomes" id="UP000824120"/>
    </source>
</evidence>
<evidence type="ECO:0000259" key="1">
    <source>
        <dbReference type="Pfam" id="PF01582"/>
    </source>
</evidence>
<organism evidence="2 3">
    <name type="scientific">Solanum commersonii</name>
    <name type="common">Commerson's wild potato</name>
    <name type="synonym">Commerson's nightshade</name>
    <dbReference type="NCBI Taxonomy" id="4109"/>
    <lineage>
        <taxon>Eukaryota</taxon>
        <taxon>Viridiplantae</taxon>
        <taxon>Streptophyta</taxon>
        <taxon>Embryophyta</taxon>
        <taxon>Tracheophyta</taxon>
        <taxon>Spermatophyta</taxon>
        <taxon>Magnoliopsida</taxon>
        <taxon>eudicotyledons</taxon>
        <taxon>Gunneridae</taxon>
        <taxon>Pentapetalae</taxon>
        <taxon>asterids</taxon>
        <taxon>lamiids</taxon>
        <taxon>Solanales</taxon>
        <taxon>Solanaceae</taxon>
        <taxon>Solanoideae</taxon>
        <taxon>Solaneae</taxon>
        <taxon>Solanum</taxon>
    </lineage>
</organism>
<dbReference type="GO" id="GO:0007165">
    <property type="term" value="P:signal transduction"/>
    <property type="evidence" value="ECO:0007669"/>
    <property type="project" value="InterPro"/>
</dbReference>
<evidence type="ECO:0000313" key="2">
    <source>
        <dbReference type="EMBL" id="KAG5577159.1"/>
    </source>
</evidence>
<dbReference type="AlphaFoldDB" id="A0A9J5WPN5"/>
<feature type="non-terminal residue" evidence="2">
    <location>
        <position position="86"/>
    </location>
</feature>
<name>A0A9J5WPN5_SOLCO</name>
<dbReference type="Proteomes" id="UP000824120">
    <property type="component" value="Chromosome 11"/>
</dbReference>
<feature type="non-terminal residue" evidence="2">
    <location>
        <position position="1"/>
    </location>
</feature>
<gene>
    <name evidence="2" type="ORF">H5410_057293</name>
</gene>
<dbReference type="InterPro" id="IPR000157">
    <property type="entry name" value="TIR_dom"/>
</dbReference>
<dbReference type="OrthoDB" id="1289039at2759"/>
<dbReference type="InterPro" id="IPR035897">
    <property type="entry name" value="Toll_tir_struct_dom_sf"/>
</dbReference>
<sequence length="86" mass="9863">DDDELSIGKDISRSLQEAFEESKISLVFSKNYVSSIWRAVRHQTGQISDSLAKHESNSSLKQLWNWRAVLTEVAILSRFHLPNSFN</sequence>
<proteinExistence type="predicted"/>
<accession>A0A9J5WPN5</accession>
<comment type="caution">
    <text evidence="2">The sequence shown here is derived from an EMBL/GenBank/DDBJ whole genome shotgun (WGS) entry which is preliminary data.</text>
</comment>
<protein>
    <recommendedName>
        <fullName evidence="1">TIR domain-containing protein</fullName>
    </recommendedName>
</protein>
<feature type="domain" description="TIR" evidence="1">
    <location>
        <begin position="1"/>
        <end position="38"/>
    </location>
</feature>
<dbReference type="Pfam" id="PF01582">
    <property type="entry name" value="TIR"/>
    <property type="match status" value="1"/>
</dbReference>
<dbReference type="Gene3D" id="3.40.50.10140">
    <property type="entry name" value="Toll/interleukin-1 receptor homology (TIR) domain"/>
    <property type="match status" value="2"/>
</dbReference>
<dbReference type="EMBL" id="JACXVP010000011">
    <property type="protein sequence ID" value="KAG5577159.1"/>
    <property type="molecule type" value="Genomic_DNA"/>
</dbReference>
<reference evidence="2 3" key="1">
    <citation type="submission" date="2020-09" db="EMBL/GenBank/DDBJ databases">
        <title>De no assembly of potato wild relative species, Solanum commersonii.</title>
        <authorList>
            <person name="Cho K."/>
        </authorList>
    </citation>
    <scope>NUCLEOTIDE SEQUENCE [LARGE SCALE GENOMIC DNA]</scope>
    <source>
        <strain evidence="2">LZ3.2</strain>
        <tissue evidence="2">Leaf</tissue>
    </source>
</reference>